<gene>
    <name evidence="1" type="ORF">EV382_2990</name>
</gene>
<protein>
    <submittedName>
        <fullName evidence="1">Uncharacterized protein</fullName>
    </submittedName>
</protein>
<dbReference type="AlphaFoldDB" id="A0A4Q7UEP8"/>
<organism evidence="1 2">
    <name type="scientific">Micromonospora violae</name>
    <dbReference type="NCBI Taxonomy" id="1278207"/>
    <lineage>
        <taxon>Bacteria</taxon>
        <taxon>Bacillati</taxon>
        <taxon>Actinomycetota</taxon>
        <taxon>Actinomycetes</taxon>
        <taxon>Micromonosporales</taxon>
        <taxon>Micromonosporaceae</taxon>
        <taxon>Micromonospora</taxon>
    </lineage>
</organism>
<reference evidence="1 2" key="1">
    <citation type="submission" date="2019-02" db="EMBL/GenBank/DDBJ databases">
        <title>Sequencing the genomes of 1000 actinobacteria strains.</title>
        <authorList>
            <person name="Klenk H.-P."/>
        </authorList>
    </citation>
    <scope>NUCLEOTIDE SEQUENCE [LARGE SCALE GENOMIC DNA]</scope>
    <source>
        <strain evidence="1 2">DSM 45888</strain>
    </source>
</reference>
<comment type="caution">
    <text evidence="1">The sequence shown here is derived from an EMBL/GenBank/DDBJ whole genome shotgun (WGS) entry which is preliminary data.</text>
</comment>
<evidence type="ECO:0000313" key="1">
    <source>
        <dbReference type="EMBL" id="RZT79752.1"/>
    </source>
</evidence>
<dbReference type="EMBL" id="SHKK01000001">
    <property type="protein sequence ID" value="RZT79752.1"/>
    <property type="molecule type" value="Genomic_DNA"/>
</dbReference>
<name>A0A4Q7UEP8_9ACTN</name>
<evidence type="ECO:0000313" key="2">
    <source>
        <dbReference type="Proteomes" id="UP000293781"/>
    </source>
</evidence>
<accession>A0A4Q7UEP8</accession>
<dbReference type="Proteomes" id="UP000293781">
    <property type="component" value="Unassembled WGS sequence"/>
</dbReference>
<proteinExistence type="predicted"/>
<keyword evidence="2" id="KW-1185">Reference proteome</keyword>
<dbReference type="RefSeq" id="WP_165435684.1">
    <property type="nucleotide sequence ID" value="NZ_JBEZZO010000011.1"/>
</dbReference>
<sequence>MHDPLRRLAGRRGHRLLVDDPDGTPCVRTRAQDFDSFLAVTVDDVRRAGRDQPRITLFLDDVLADLHSVALPEYLPDITRRTDSRQA</sequence>